<dbReference type="AlphaFoldDB" id="A0A2P4QFB4"/>
<comment type="caution">
    <text evidence="1">The sequence shown here is derived from an EMBL/GenBank/DDBJ whole genome shotgun (WGS) entry which is preliminary data.</text>
</comment>
<organism evidence="1 2">
    <name type="scientific">Rhizophagus irregularis (strain DAOM 181602 / DAOM 197198 / MUCL 43194)</name>
    <name type="common">Arbuscular mycorrhizal fungus</name>
    <name type="synonym">Glomus intraradices</name>
    <dbReference type="NCBI Taxonomy" id="747089"/>
    <lineage>
        <taxon>Eukaryota</taxon>
        <taxon>Fungi</taxon>
        <taxon>Fungi incertae sedis</taxon>
        <taxon>Mucoromycota</taxon>
        <taxon>Glomeromycotina</taxon>
        <taxon>Glomeromycetes</taxon>
        <taxon>Glomerales</taxon>
        <taxon>Glomeraceae</taxon>
        <taxon>Rhizophagus</taxon>
    </lineage>
</organism>
<keyword evidence="2" id="KW-1185">Reference proteome</keyword>
<accession>A0A2P4QFB4</accession>
<reference evidence="1 2" key="2">
    <citation type="journal article" date="2018" name="New Phytol.">
        <title>High intraspecific genome diversity in the model arbuscular mycorrhizal symbiont Rhizophagus irregularis.</title>
        <authorList>
            <person name="Chen E.C.H."/>
            <person name="Morin E."/>
            <person name="Beaudet D."/>
            <person name="Noel J."/>
            <person name="Yildirir G."/>
            <person name="Ndikumana S."/>
            <person name="Charron P."/>
            <person name="St-Onge C."/>
            <person name="Giorgi J."/>
            <person name="Kruger M."/>
            <person name="Marton T."/>
            <person name="Ropars J."/>
            <person name="Grigoriev I.V."/>
            <person name="Hainaut M."/>
            <person name="Henrissat B."/>
            <person name="Roux C."/>
            <person name="Martin F."/>
            <person name="Corradi N."/>
        </authorList>
    </citation>
    <scope>NUCLEOTIDE SEQUENCE [LARGE SCALE GENOMIC DNA]</scope>
    <source>
        <strain evidence="1 2">DAOM 197198</strain>
    </source>
</reference>
<name>A0A2P4QFB4_RHIID</name>
<dbReference type="EMBL" id="AUPC02000051">
    <property type="protein sequence ID" value="POG76332.1"/>
    <property type="molecule type" value="Genomic_DNA"/>
</dbReference>
<evidence type="ECO:0000313" key="1">
    <source>
        <dbReference type="EMBL" id="POG76332.1"/>
    </source>
</evidence>
<evidence type="ECO:0000313" key="2">
    <source>
        <dbReference type="Proteomes" id="UP000018888"/>
    </source>
</evidence>
<sequence length="54" mass="6628">MLTKQFIGIERLQKMELERQKINYLVFYHTIKGLYNNFIAIEKLQQKVELRDKL</sequence>
<protein>
    <submittedName>
        <fullName evidence="1">Uncharacterized protein</fullName>
    </submittedName>
</protein>
<gene>
    <name evidence="1" type="ORF">GLOIN_2v1557071</name>
</gene>
<reference evidence="1 2" key="1">
    <citation type="journal article" date="2013" name="Proc. Natl. Acad. Sci. U.S.A.">
        <title>Genome of an arbuscular mycorrhizal fungus provides insight into the oldest plant symbiosis.</title>
        <authorList>
            <person name="Tisserant E."/>
            <person name="Malbreil M."/>
            <person name="Kuo A."/>
            <person name="Kohler A."/>
            <person name="Symeonidi A."/>
            <person name="Balestrini R."/>
            <person name="Charron P."/>
            <person name="Duensing N."/>
            <person name="Frei Dit Frey N."/>
            <person name="Gianinazzi-Pearson V."/>
            <person name="Gilbert L.B."/>
            <person name="Handa Y."/>
            <person name="Herr J.R."/>
            <person name="Hijri M."/>
            <person name="Koul R."/>
            <person name="Kawaguchi M."/>
            <person name="Krajinski F."/>
            <person name="Lammers P.J."/>
            <person name="Masclaux F.G."/>
            <person name="Murat C."/>
            <person name="Morin E."/>
            <person name="Ndikumana S."/>
            <person name="Pagni M."/>
            <person name="Petitpierre D."/>
            <person name="Requena N."/>
            <person name="Rosikiewicz P."/>
            <person name="Riley R."/>
            <person name="Saito K."/>
            <person name="San Clemente H."/>
            <person name="Shapiro H."/>
            <person name="van Tuinen D."/>
            <person name="Becard G."/>
            <person name="Bonfante P."/>
            <person name="Paszkowski U."/>
            <person name="Shachar-Hill Y.Y."/>
            <person name="Tuskan G.A."/>
            <person name="Young P.W."/>
            <person name="Sanders I.R."/>
            <person name="Henrissat B."/>
            <person name="Rensing S.A."/>
            <person name="Grigoriev I.V."/>
            <person name="Corradi N."/>
            <person name="Roux C."/>
            <person name="Martin F."/>
        </authorList>
    </citation>
    <scope>NUCLEOTIDE SEQUENCE [LARGE SCALE GENOMIC DNA]</scope>
    <source>
        <strain evidence="1 2">DAOM 197198</strain>
    </source>
</reference>
<proteinExistence type="predicted"/>
<dbReference type="Proteomes" id="UP000018888">
    <property type="component" value="Unassembled WGS sequence"/>
</dbReference>